<sequence>MKRANIHFSDQNHYPVLRSTLVTIVLGIVLFIVNKLGYGSGIIHGKMGYILAFYLAMSFMIDRLMSQGFRNNREKFVQFYLAISVVRFLLSLTFIGIFLYNGVPDSGLFVANFFALYLFYTCFEIWGVYRKLRAN</sequence>
<dbReference type="Proteomes" id="UP001501508">
    <property type="component" value="Unassembled WGS sequence"/>
</dbReference>
<organism evidence="2 3">
    <name type="scientific">Ravibacter arvi</name>
    <dbReference type="NCBI Taxonomy" id="2051041"/>
    <lineage>
        <taxon>Bacteria</taxon>
        <taxon>Pseudomonadati</taxon>
        <taxon>Bacteroidota</taxon>
        <taxon>Cytophagia</taxon>
        <taxon>Cytophagales</taxon>
        <taxon>Spirosomataceae</taxon>
        <taxon>Ravibacter</taxon>
    </lineage>
</organism>
<protein>
    <recommendedName>
        <fullName evidence="4">ATP synthase subunit I</fullName>
    </recommendedName>
</protein>
<feature type="transmembrane region" description="Helical" evidence="1">
    <location>
        <begin position="106"/>
        <end position="129"/>
    </location>
</feature>
<dbReference type="EMBL" id="BAABEY010000036">
    <property type="protein sequence ID" value="GAA4446462.1"/>
    <property type="molecule type" value="Genomic_DNA"/>
</dbReference>
<feature type="transmembrane region" description="Helical" evidence="1">
    <location>
        <begin position="77"/>
        <end position="100"/>
    </location>
</feature>
<evidence type="ECO:0008006" key="4">
    <source>
        <dbReference type="Google" id="ProtNLM"/>
    </source>
</evidence>
<accession>A0ABP8MAZ9</accession>
<reference evidence="3" key="1">
    <citation type="journal article" date="2019" name="Int. J. Syst. Evol. Microbiol.">
        <title>The Global Catalogue of Microorganisms (GCM) 10K type strain sequencing project: providing services to taxonomists for standard genome sequencing and annotation.</title>
        <authorList>
            <consortium name="The Broad Institute Genomics Platform"/>
            <consortium name="The Broad Institute Genome Sequencing Center for Infectious Disease"/>
            <person name="Wu L."/>
            <person name="Ma J."/>
        </authorList>
    </citation>
    <scope>NUCLEOTIDE SEQUENCE [LARGE SCALE GENOMIC DNA]</scope>
    <source>
        <strain evidence="3">JCM 31920</strain>
    </source>
</reference>
<keyword evidence="1" id="KW-0472">Membrane</keyword>
<keyword evidence="1" id="KW-0812">Transmembrane</keyword>
<feature type="transmembrane region" description="Helical" evidence="1">
    <location>
        <begin position="21"/>
        <end position="41"/>
    </location>
</feature>
<proteinExistence type="predicted"/>
<feature type="transmembrane region" description="Helical" evidence="1">
    <location>
        <begin position="47"/>
        <end position="65"/>
    </location>
</feature>
<comment type="caution">
    <text evidence="2">The sequence shown here is derived from an EMBL/GenBank/DDBJ whole genome shotgun (WGS) entry which is preliminary data.</text>
</comment>
<keyword evidence="1" id="KW-1133">Transmembrane helix</keyword>
<evidence type="ECO:0000256" key="1">
    <source>
        <dbReference type="SAM" id="Phobius"/>
    </source>
</evidence>
<keyword evidence="3" id="KW-1185">Reference proteome</keyword>
<evidence type="ECO:0000313" key="3">
    <source>
        <dbReference type="Proteomes" id="UP001501508"/>
    </source>
</evidence>
<evidence type="ECO:0000313" key="2">
    <source>
        <dbReference type="EMBL" id="GAA4446462.1"/>
    </source>
</evidence>
<gene>
    <name evidence="2" type="ORF">GCM10023091_39590</name>
</gene>
<name>A0ABP8MAZ9_9BACT</name>